<reference evidence="1 2" key="1">
    <citation type="submission" date="2020-01" db="EMBL/GenBank/DDBJ databases">
        <title>Genomes of bacteria type strains.</title>
        <authorList>
            <person name="Chen J."/>
            <person name="Zhu S."/>
            <person name="Yang J."/>
        </authorList>
    </citation>
    <scope>NUCLEOTIDE SEQUENCE [LARGE SCALE GENOMIC DNA]</scope>
    <source>
        <strain evidence="1 2">DSM 16655</strain>
    </source>
</reference>
<proteinExistence type="predicted"/>
<evidence type="ECO:0000313" key="1">
    <source>
        <dbReference type="EMBL" id="MCO6407343.1"/>
    </source>
</evidence>
<organism evidence="1 2">
    <name type="scientific">Hoeflea alexandrii</name>
    <dbReference type="NCBI Taxonomy" id="288436"/>
    <lineage>
        <taxon>Bacteria</taxon>
        <taxon>Pseudomonadati</taxon>
        <taxon>Pseudomonadota</taxon>
        <taxon>Alphaproteobacteria</taxon>
        <taxon>Hyphomicrobiales</taxon>
        <taxon>Rhizobiaceae</taxon>
        <taxon>Hoeflea</taxon>
    </lineage>
</organism>
<protein>
    <submittedName>
        <fullName evidence="1">Uncharacterized protein</fullName>
    </submittedName>
</protein>
<evidence type="ECO:0000313" key="2">
    <source>
        <dbReference type="Proteomes" id="UP001320715"/>
    </source>
</evidence>
<gene>
    <name evidence="1" type="ORF">GTW23_04080</name>
</gene>
<comment type="caution">
    <text evidence="1">The sequence shown here is derived from an EMBL/GenBank/DDBJ whole genome shotgun (WGS) entry which is preliminary data.</text>
</comment>
<keyword evidence="2" id="KW-1185">Reference proteome</keyword>
<name>A0ABT1CMA8_9HYPH</name>
<accession>A0ABT1CMA8</accession>
<dbReference type="RefSeq" id="WP_252914727.1">
    <property type="nucleotide sequence ID" value="NZ_JAAAML010000001.1"/>
</dbReference>
<dbReference type="EMBL" id="JAAAML010000001">
    <property type="protein sequence ID" value="MCO6407343.1"/>
    <property type="molecule type" value="Genomic_DNA"/>
</dbReference>
<sequence length="93" mass="10423">MKIANTMIAWNSGGDIECGPWPDKTRWSREFRFTAGACDSDFKNRPEAEITAMVFILFNTVVVRDGISVEAAHRAFLKIDEYRDAIAPDLPGT</sequence>
<dbReference type="Proteomes" id="UP001320715">
    <property type="component" value="Unassembled WGS sequence"/>
</dbReference>